<evidence type="ECO:0000313" key="1">
    <source>
        <dbReference type="EMBL" id="PDZ94423.1"/>
    </source>
</evidence>
<name>A0A9X6SSL3_BACCE</name>
<gene>
    <name evidence="1" type="ORF">CON36_33870</name>
</gene>
<dbReference type="EMBL" id="NVMX01000193">
    <property type="protein sequence ID" value="PDZ94423.1"/>
    <property type="molecule type" value="Genomic_DNA"/>
</dbReference>
<reference evidence="1 2" key="1">
    <citation type="submission" date="2017-09" db="EMBL/GenBank/DDBJ databases">
        <title>Large-scale bioinformatics analysis of Bacillus genomes uncovers conserved roles of natural products in bacterial physiology.</title>
        <authorList>
            <consortium name="Agbiome Team Llc"/>
            <person name="Bleich R.M."/>
            <person name="Grubbs K.J."/>
            <person name="Santa Maria K.C."/>
            <person name="Allen S.E."/>
            <person name="Farag S."/>
            <person name="Shank E.A."/>
            <person name="Bowers A."/>
        </authorList>
    </citation>
    <scope>NUCLEOTIDE SEQUENCE [LARGE SCALE GENOMIC DNA]</scope>
    <source>
        <strain evidence="1 2">AFS092789</strain>
    </source>
</reference>
<protein>
    <submittedName>
        <fullName evidence="1">Uncharacterized protein</fullName>
    </submittedName>
</protein>
<sequence>MFRNTQVEIDKVKEKLSNGNSRFENGKALTEIHVSELNKLLDIAYKHEEENYKIKQLLQGFLLWEEMFPCIKQYNNSHPALINEDYEIYRKLISETKAVLQNFSDR</sequence>
<dbReference type="Proteomes" id="UP000219922">
    <property type="component" value="Unassembled WGS sequence"/>
</dbReference>
<proteinExistence type="predicted"/>
<organism evidence="1 2">
    <name type="scientific">Bacillus cereus</name>
    <dbReference type="NCBI Taxonomy" id="1396"/>
    <lineage>
        <taxon>Bacteria</taxon>
        <taxon>Bacillati</taxon>
        <taxon>Bacillota</taxon>
        <taxon>Bacilli</taxon>
        <taxon>Bacillales</taxon>
        <taxon>Bacillaceae</taxon>
        <taxon>Bacillus</taxon>
        <taxon>Bacillus cereus group</taxon>
    </lineage>
</organism>
<comment type="caution">
    <text evidence="1">The sequence shown here is derived from an EMBL/GenBank/DDBJ whole genome shotgun (WGS) entry which is preliminary data.</text>
</comment>
<dbReference type="AlphaFoldDB" id="A0A9X6SSL3"/>
<accession>A0A9X6SSL3</accession>
<evidence type="ECO:0000313" key="2">
    <source>
        <dbReference type="Proteomes" id="UP000219922"/>
    </source>
</evidence>
<dbReference type="RefSeq" id="WP_098007018.1">
    <property type="nucleotide sequence ID" value="NZ_NVMX01000193.1"/>
</dbReference>